<sequence length="118" mass="13449">MWPFASPPEFPSPHVKHTNSITSLELSKIGWPDWFSGHVNEVIKNKGNGLWVSSQLQVFSGKQSMFQGVADAAANKWQDYNDARRPTYLSKQDRRALWGSYGNWNMKSGSFIMILTRT</sequence>
<dbReference type="Proteomes" id="UP000622797">
    <property type="component" value="Unassembled WGS sequence"/>
</dbReference>
<dbReference type="AlphaFoldDB" id="A0A8H4TAI2"/>
<proteinExistence type="predicted"/>
<accession>A0A8H4TAI2</accession>
<dbReference type="EMBL" id="JABEXW010000815">
    <property type="protein sequence ID" value="KAF4954353.1"/>
    <property type="molecule type" value="Genomic_DNA"/>
</dbReference>
<evidence type="ECO:0000313" key="1">
    <source>
        <dbReference type="EMBL" id="KAF4954353.1"/>
    </source>
</evidence>
<organism evidence="1 2">
    <name type="scientific">Fusarium sarcochroum</name>
    <dbReference type="NCBI Taxonomy" id="1208366"/>
    <lineage>
        <taxon>Eukaryota</taxon>
        <taxon>Fungi</taxon>
        <taxon>Dikarya</taxon>
        <taxon>Ascomycota</taxon>
        <taxon>Pezizomycotina</taxon>
        <taxon>Sordariomycetes</taxon>
        <taxon>Hypocreomycetidae</taxon>
        <taxon>Hypocreales</taxon>
        <taxon>Nectriaceae</taxon>
        <taxon>Fusarium</taxon>
        <taxon>Fusarium lateritium species complex</taxon>
    </lineage>
</organism>
<name>A0A8H4TAI2_9HYPO</name>
<keyword evidence="2" id="KW-1185">Reference proteome</keyword>
<evidence type="ECO:0000313" key="2">
    <source>
        <dbReference type="Proteomes" id="UP000622797"/>
    </source>
</evidence>
<reference evidence="1" key="2">
    <citation type="submission" date="2020-05" db="EMBL/GenBank/DDBJ databases">
        <authorList>
            <person name="Kim H.-S."/>
            <person name="Proctor R.H."/>
            <person name="Brown D.W."/>
        </authorList>
    </citation>
    <scope>NUCLEOTIDE SEQUENCE</scope>
    <source>
        <strain evidence="1">NRRL 20472</strain>
    </source>
</reference>
<dbReference type="OrthoDB" id="415825at2759"/>
<comment type="caution">
    <text evidence="1">The sequence shown here is derived from an EMBL/GenBank/DDBJ whole genome shotgun (WGS) entry which is preliminary data.</text>
</comment>
<protein>
    <submittedName>
        <fullName evidence="1">Uncharacterized protein</fullName>
    </submittedName>
</protein>
<reference evidence="1" key="1">
    <citation type="journal article" date="2020" name="BMC Genomics">
        <title>Correction to: Identification and distribution of gene clusters required for synthesis of sphingolipid metabolism inhibitors in diverse species of the filamentous fungus Fusarium.</title>
        <authorList>
            <person name="Kim H.S."/>
            <person name="Lohmar J.M."/>
            <person name="Busman M."/>
            <person name="Brown D.W."/>
            <person name="Naumann T.A."/>
            <person name="Divon H.H."/>
            <person name="Lysoe E."/>
            <person name="Uhlig S."/>
            <person name="Proctor R.H."/>
        </authorList>
    </citation>
    <scope>NUCLEOTIDE SEQUENCE</scope>
    <source>
        <strain evidence="1">NRRL 20472</strain>
    </source>
</reference>
<gene>
    <name evidence="1" type="ORF">FSARC_12150</name>
</gene>